<organism evidence="1">
    <name type="scientific">marine metagenome</name>
    <dbReference type="NCBI Taxonomy" id="408172"/>
    <lineage>
        <taxon>unclassified sequences</taxon>
        <taxon>metagenomes</taxon>
        <taxon>ecological metagenomes</taxon>
    </lineage>
</organism>
<dbReference type="AlphaFoldDB" id="A0A382KDN5"/>
<feature type="non-terminal residue" evidence="1">
    <location>
        <position position="138"/>
    </location>
</feature>
<protein>
    <recommendedName>
        <fullName evidence="2">DUF2141 domain-containing protein</fullName>
    </recommendedName>
</protein>
<gene>
    <name evidence="1" type="ORF">METZ01_LOCUS274539</name>
</gene>
<sequence>MRRFYVLGLLYVVVSLDAHAAWLSFDIQNEDGQSLPCRIHLFDPDGKPQRAAGLPFWRDHFVCPGAAKLELPVGRYRYEIERGPEYERLKGEVAVNDESPKLVRLTLKRISNLRGEGWFSADLHIHRPLSQIDLLMQA</sequence>
<dbReference type="EMBL" id="UINC01079569">
    <property type="protein sequence ID" value="SVC21685.1"/>
    <property type="molecule type" value="Genomic_DNA"/>
</dbReference>
<evidence type="ECO:0000313" key="1">
    <source>
        <dbReference type="EMBL" id="SVC21685.1"/>
    </source>
</evidence>
<name>A0A382KDN5_9ZZZZ</name>
<accession>A0A382KDN5</accession>
<proteinExistence type="predicted"/>
<evidence type="ECO:0008006" key="2">
    <source>
        <dbReference type="Google" id="ProtNLM"/>
    </source>
</evidence>
<reference evidence="1" key="1">
    <citation type="submission" date="2018-05" db="EMBL/GenBank/DDBJ databases">
        <authorList>
            <person name="Lanie J.A."/>
            <person name="Ng W.-L."/>
            <person name="Kazmierczak K.M."/>
            <person name="Andrzejewski T.M."/>
            <person name="Davidsen T.M."/>
            <person name="Wayne K.J."/>
            <person name="Tettelin H."/>
            <person name="Glass J.I."/>
            <person name="Rusch D."/>
            <person name="Podicherti R."/>
            <person name="Tsui H.-C.T."/>
            <person name="Winkler M.E."/>
        </authorList>
    </citation>
    <scope>NUCLEOTIDE SEQUENCE</scope>
</reference>